<protein>
    <submittedName>
        <fullName evidence="1">Uncharacterized protein</fullName>
    </submittedName>
</protein>
<sequence>AMPSAMTVQKDAQVSLNQYGQGTYTGTAAYTLQVDSAGNIIEGSTTGGGTVTGSGTATRVAFWSGTTALSSDANLYWDNTNNRLGIGTTAPNSILHIYQNTSDTSSPAGLTIEQDGAGDAVVQYLLTGNRRWVAGVDNSDSDRFKFASSANVGTDTVVTINTAEAGGNVGIGTTSPDTKLEVVNDINNSSNTGTDGNANLILSNSNASGTAVLKLRGTSSNSGAIVFGQSTGASTDKFNIIARYNHTKILTVGADGNVGIGTTSPYSQLQVGDTEQTSSAILTIASRYGTSAPFLNFRSGHASNTSVWDMAHIVVTDDGNYNGRIEFKTTTSGGNSGVTPTQKMVIKANGNVGIGNTAPANKLNVVEGTSNWEVAEFQSSSTTGAGITLIPANINSLQWSIIG</sequence>
<feature type="non-terminal residue" evidence="1">
    <location>
        <position position="403"/>
    </location>
</feature>
<proteinExistence type="predicted"/>
<feature type="non-terminal residue" evidence="1">
    <location>
        <position position="1"/>
    </location>
</feature>
<reference evidence="1" key="1">
    <citation type="journal article" date="2014" name="Front. Microbiol.">
        <title>High frequency of phylogenetically diverse reductive dehalogenase-homologous genes in deep subseafloor sedimentary metagenomes.</title>
        <authorList>
            <person name="Kawai M."/>
            <person name="Futagami T."/>
            <person name="Toyoda A."/>
            <person name="Takaki Y."/>
            <person name="Nishi S."/>
            <person name="Hori S."/>
            <person name="Arai W."/>
            <person name="Tsubouchi T."/>
            <person name="Morono Y."/>
            <person name="Uchiyama I."/>
            <person name="Ito T."/>
            <person name="Fujiyama A."/>
            <person name="Inagaki F."/>
            <person name="Takami H."/>
        </authorList>
    </citation>
    <scope>NUCLEOTIDE SEQUENCE</scope>
    <source>
        <strain evidence="1">Expedition CK06-06</strain>
    </source>
</reference>
<dbReference type="AlphaFoldDB" id="X0YHR7"/>
<accession>X0YHR7</accession>
<comment type="caution">
    <text evidence="1">The sequence shown here is derived from an EMBL/GenBank/DDBJ whole genome shotgun (WGS) entry which is preliminary data.</text>
</comment>
<name>X0YHR7_9ZZZZ</name>
<organism evidence="1">
    <name type="scientific">marine sediment metagenome</name>
    <dbReference type="NCBI Taxonomy" id="412755"/>
    <lineage>
        <taxon>unclassified sequences</taxon>
        <taxon>metagenomes</taxon>
        <taxon>ecological metagenomes</taxon>
    </lineage>
</organism>
<evidence type="ECO:0000313" key="1">
    <source>
        <dbReference type="EMBL" id="GAG55559.1"/>
    </source>
</evidence>
<dbReference type="EMBL" id="BART01008597">
    <property type="protein sequence ID" value="GAG55559.1"/>
    <property type="molecule type" value="Genomic_DNA"/>
</dbReference>
<gene>
    <name evidence="1" type="ORF">S01H4_19304</name>
</gene>